<dbReference type="HOGENOM" id="CLU_002060_2_0_1"/>
<evidence type="ECO:0000256" key="1">
    <source>
        <dbReference type="ARBA" id="ARBA00004370"/>
    </source>
</evidence>
<dbReference type="InterPro" id="IPR035991">
    <property type="entry name" value="Casein_kinase_II_beta-like"/>
</dbReference>
<dbReference type="PROSITE" id="PS50404">
    <property type="entry name" value="GST_NTER"/>
    <property type="match status" value="1"/>
</dbReference>
<evidence type="ECO:0000313" key="11">
    <source>
        <dbReference type="Proteomes" id="UP000008066"/>
    </source>
</evidence>
<evidence type="ECO:0000256" key="3">
    <source>
        <dbReference type="ARBA" id="ARBA00007409"/>
    </source>
</evidence>
<dbReference type="PRINTS" id="PR00472">
    <property type="entry name" value="CASNKINASEII"/>
</dbReference>
<comment type="similarity">
    <text evidence="2">Belongs to the casein kinase 2 subunit beta family.</text>
</comment>
<protein>
    <submittedName>
        <fullName evidence="10">Enzyme regulator-like protein</fullName>
    </submittedName>
</protein>
<dbReference type="InterPro" id="IPR004045">
    <property type="entry name" value="Glutathione_S-Trfase_N"/>
</dbReference>
<evidence type="ECO:0000256" key="5">
    <source>
        <dbReference type="ARBA" id="ARBA00023136"/>
    </source>
</evidence>
<dbReference type="SUPFAM" id="SSF50978">
    <property type="entry name" value="WD40 repeat-like"/>
    <property type="match status" value="2"/>
</dbReference>
<dbReference type="Pfam" id="PF07064">
    <property type="entry name" value="RIC1"/>
    <property type="match status" value="1"/>
</dbReference>
<feature type="compositionally biased region" description="Low complexity" evidence="8">
    <location>
        <begin position="1060"/>
        <end position="1069"/>
    </location>
</feature>
<evidence type="ECO:0000256" key="2">
    <source>
        <dbReference type="ARBA" id="ARBA00006941"/>
    </source>
</evidence>
<dbReference type="SUPFAM" id="SSF57798">
    <property type="entry name" value="Casein kinase II beta subunit"/>
    <property type="match status" value="1"/>
</dbReference>
<proteinExistence type="inferred from homology"/>
<gene>
    <name evidence="10" type="ORF">CTHT_0010000</name>
</gene>
<dbReference type="FunFam" id="2.20.25.20:FF:000001">
    <property type="entry name" value="Casein kinase II subunit beta"/>
    <property type="match status" value="1"/>
</dbReference>
<dbReference type="EMBL" id="GL988037">
    <property type="protein sequence ID" value="EGS23332.1"/>
    <property type="molecule type" value="Genomic_DNA"/>
</dbReference>
<evidence type="ECO:0000259" key="9">
    <source>
        <dbReference type="PROSITE" id="PS50404"/>
    </source>
</evidence>
<evidence type="ECO:0000256" key="4">
    <source>
        <dbReference type="ARBA" id="ARBA00022553"/>
    </source>
</evidence>
<dbReference type="Gene3D" id="1.10.1820.10">
    <property type="entry name" value="protein kinase ck2 holoenzyme, chain C, domain 1"/>
    <property type="match status" value="1"/>
</dbReference>
<dbReference type="eggNOG" id="KOG0406">
    <property type="taxonomic scope" value="Eukaryota"/>
</dbReference>
<comment type="similarity">
    <text evidence="3">Belongs to the GST superfamily.</text>
</comment>
<dbReference type="GO" id="GO:0042147">
    <property type="term" value="P:retrograde transport, endosome to Golgi"/>
    <property type="evidence" value="ECO:0007669"/>
    <property type="project" value="TreeGrafter"/>
</dbReference>
<feature type="region of interest" description="Disordered" evidence="8">
    <location>
        <begin position="1274"/>
        <end position="1312"/>
    </location>
</feature>
<dbReference type="GeneID" id="18255038"/>
<feature type="compositionally biased region" description="Low complexity" evidence="8">
    <location>
        <begin position="1514"/>
        <end position="1523"/>
    </location>
</feature>
<sequence>MYWPLGAPRIYAISSSRNADFRPIVSHDGLSQPDHPDQRSDANSHLYPDSAAPLDTSFSPVTPVTPLTPGIKPVYDDQPEENGSDLPDGPAPLILPSREPIVALRMARLGQMFAVITATSLTIWQTKPTVVLAIVVRSESSLKTYGTNINLLLRPDSAILVIHTSLGYLITYSLATDQDSRIYRPHFPNHTNVQRRRQTYAGEPGHAAPDQILWGPGEGSGVRDVSVRFRMVIKVDAGIESALALDDELVVATRKPAAVQCIRWSPDSSGNQTSTELLSRAGWLEKKVTIKEMTHDRPMNLSTWITSDGRAYAVQRLTPGQQDAGSNDSPSDPKKLFKGYCFHIPETEQDYAVRCMINARFSLIAVGCANGVIRVYSARDYSGNIPPSHIHTLPVSAAVSGKLTSISYSPDGYCLFAGYEKGWATWSVYGKLLFNSFSIDHSIASANEEKWLLGVQDAAWIGGACDLLLASREHEAVWLLEMARSALTGCYNQANLFRTVLQSTSSIMVYRGYGLPDLTSISAEPSLWHTTRIPSVYLLNQWPIRCTAVSSDGRYVAVAGKRGLAHYSVNSGRWKTFSNEDMENEFQVRGGMCWYQNILVAAVETNNRTFELRLYSREASLENGTVTFSLQMPAPVVLITTTGEDSLLVYTYENLLYHYVFTSTSGSVRLVEAGHIAFHGIVRSPARVRGLSWSLPDHQLLEGDPSQDVAHASVLFLVDGKLVLLRPSYSEGNLKYDMRIIAHNVEYYMNMRDQPRSFETTSARLDQLMSPVRGRILDNSLWLFDGDELKVWANIEHVFAAVSGESSRELPSAFSIASDFYPLSILLQKGIVLGVESDLIQRRDINFSFFRFSIRTQLFLPDTLRFLLSADRSVEALQLAQQYEHLEYFPHALEVLLHHVLDEEVDANPTPTPEEALLPRVLSLLSSFKQYLDIVVQCTRKTEVRSWRTLFAYLPPPQELFEESLQRGNLKTAGGYLLILHTFDELATASEQSVRLLSRAMLEEDWDLCKELARFLAALDDTGKTLREAMELATARVQRGCDSEDGSVRNGFMSSLDPPSRGLDASSDGSLGGAGSGRVAGTDSDADDANIDALGFKFRQTRQRHTSCSAPDQPPNLVEWRTRLFDLDEPVIMSEEEYKTYFCWIDNVYSHRSTQPLKRGGGNATAYYYDCRLKGRPAGGSPSSSANKKANEDDDNNPGPPKKKRKRKSRPLNQCSVKVKLTHYLGGPGCSLESLLRDHDGGGLAPDSGPVKDALARGVTGERPFWVMQRIVNHNGAKTGEERGKEQGDEADGRDNKRRKASDSTRHTHTLERSDEIKKCSVLREFAARLQRARRRERGIWTPTGEAAKTVENRSQEAPVKFYSACFCPFSQRVWIALEVKKLDYQYCEIYPLRKPKPTPLLEANPRGLVPAIREGDWACSESSVILEYLEERPMPEKGGAVPPLHPSDSRLRANCRLWIDFINTRIVPSFFNVIAASTENIRQEGLRGGVPGQTLSKAKPPSDLHACTPAQRRPPVSRSPEPLPLVSSVSAADTCSLLRVFASIVGLNVCNTDYMDEYGTESDSDYTSYWRDWFISSRGNEYFCEIDEEYLTDRFNLTGLNTEVQYYQYALDLVTDVFDLDCDDEMREAIEKSARQLYGLVHARYIVTTRGLAKMLEKYKKADFGKCPRVMCHSHPLLPMGLSDVPNVKPVKLYCAKCEDIYNPKSSRHASIDGAYFGTSFHNILFQVYPALIPPKSVERYVPRVYGFKVHAAAALMRWQDQQREDMRRRLRKLEIDDGFKDGESDLEDEEEDEDDLEDDEEQGQGQSTRESNMQLAEYRGSGAISVAGASSYAGETHMGSVA</sequence>
<evidence type="ECO:0000256" key="7">
    <source>
        <dbReference type="ARBA" id="ARBA00062110"/>
    </source>
</evidence>
<dbReference type="Pfam" id="PF25440">
    <property type="entry name" value="Beta-prop_RIC1_2nd"/>
    <property type="match status" value="1"/>
</dbReference>
<dbReference type="eggNOG" id="KOG3092">
    <property type="taxonomic scope" value="Eukaryota"/>
</dbReference>
<dbReference type="SFLD" id="SFLDG00358">
    <property type="entry name" value="Main_(cytGST)"/>
    <property type="match status" value="1"/>
</dbReference>
<organism evidence="11">
    <name type="scientific">Chaetomium thermophilum (strain DSM 1495 / CBS 144.50 / IMI 039719)</name>
    <name type="common">Thermochaetoides thermophila</name>
    <dbReference type="NCBI Taxonomy" id="759272"/>
    <lineage>
        <taxon>Eukaryota</taxon>
        <taxon>Fungi</taxon>
        <taxon>Dikarya</taxon>
        <taxon>Ascomycota</taxon>
        <taxon>Pezizomycotina</taxon>
        <taxon>Sordariomycetes</taxon>
        <taxon>Sordariomycetidae</taxon>
        <taxon>Sordariales</taxon>
        <taxon>Chaetomiaceae</taxon>
        <taxon>Thermochaetoides</taxon>
    </lineage>
</organism>
<evidence type="ECO:0000256" key="8">
    <source>
        <dbReference type="SAM" id="MobiDB-lite"/>
    </source>
</evidence>
<dbReference type="GO" id="GO:0006886">
    <property type="term" value="P:intracellular protein transport"/>
    <property type="evidence" value="ECO:0007669"/>
    <property type="project" value="InterPro"/>
</dbReference>
<dbReference type="InterPro" id="IPR040096">
    <property type="entry name" value="Ric1"/>
</dbReference>
<feature type="compositionally biased region" description="Low complexity" evidence="8">
    <location>
        <begin position="1179"/>
        <end position="1188"/>
    </location>
</feature>
<dbReference type="Gene3D" id="3.40.30.10">
    <property type="entry name" value="Glutaredoxin"/>
    <property type="match status" value="1"/>
</dbReference>
<feature type="region of interest" description="Disordered" evidence="8">
    <location>
        <begin position="1780"/>
        <end position="1819"/>
    </location>
</feature>
<feature type="compositionally biased region" description="Basic residues" evidence="8">
    <location>
        <begin position="1201"/>
        <end position="1210"/>
    </location>
</feature>
<keyword evidence="5" id="KW-0472">Membrane</keyword>
<dbReference type="InterPro" id="IPR000704">
    <property type="entry name" value="Casein_kinase_II_reg-sub"/>
</dbReference>
<dbReference type="OrthoDB" id="67540at2759"/>
<dbReference type="InterPro" id="IPR040079">
    <property type="entry name" value="Glutathione_S-Trfase"/>
</dbReference>
<dbReference type="CDD" id="cd00570">
    <property type="entry name" value="GST_N_family"/>
    <property type="match status" value="1"/>
</dbReference>
<dbReference type="STRING" id="759272.G0S0H1"/>
<feature type="region of interest" description="Disordered" evidence="8">
    <location>
        <begin position="1178"/>
        <end position="1213"/>
    </location>
</feature>
<evidence type="ECO:0000256" key="6">
    <source>
        <dbReference type="ARBA" id="ARBA00045899"/>
    </source>
</evidence>
<dbReference type="KEGG" id="cthr:CTHT_0010000"/>
<reference evidence="10 11" key="1">
    <citation type="journal article" date="2011" name="Cell">
        <title>Insight into structure and assembly of the nuclear pore complex by utilizing the genome of a eukaryotic thermophile.</title>
        <authorList>
            <person name="Amlacher S."/>
            <person name="Sarges P."/>
            <person name="Flemming D."/>
            <person name="van Noort V."/>
            <person name="Kunze R."/>
            <person name="Devos D.P."/>
            <person name="Arumugam M."/>
            <person name="Bork P."/>
            <person name="Hurt E."/>
        </authorList>
    </citation>
    <scope>NUCLEOTIDE SEQUENCE [LARGE SCALE GENOMIC DNA]</scope>
    <source>
        <strain evidence="11">DSM 1495 / CBS 144.50 / IMI 039719</strain>
    </source>
</reference>
<dbReference type="SMART" id="SM01085">
    <property type="entry name" value="CK_II_beta"/>
    <property type="match status" value="1"/>
</dbReference>
<comment type="subunit">
    <text evidence="7">Tetramer composed of two alpha chains, one beta chain and one beta' chain.</text>
</comment>
<dbReference type="GO" id="GO:0005829">
    <property type="term" value="C:cytosol"/>
    <property type="evidence" value="ECO:0007669"/>
    <property type="project" value="TreeGrafter"/>
</dbReference>
<dbReference type="SUPFAM" id="SSF52833">
    <property type="entry name" value="Thioredoxin-like"/>
    <property type="match status" value="1"/>
</dbReference>
<evidence type="ECO:0000313" key="10">
    <source>
        <dbReference type="EMBL" id="EGS23332.1"/>
    </source>
</evidence>
<dbReference type="Pfam" id="PF01214">
    <property type="entry name" value="CK_II_beta"/>
    <property type="match status" value="1"/>
</dbReference>
<dbReference type="InterPro" id="IPR036249">
    <property type="entry name" value="Thioredoxin-like_sf"/>
</dbReference>
<dbReference type="InterPro" id="IPR036322">
    <property type="entry name" value="WD40_repeat_dom_sf"/>
</dbReference>
<dbReference type="PROSITE" id="PS01101">
    <property type="entry name" value="CK2_BETA"/>
    <property type="match status" value="1"/>
</dbReference>
<name>G0S0H1_CHATD</name>
<keyword evidence="11" id="KW-1185">Reference proteome</keyword>
<dbReference type="GO" id="GO:0019887">
    <property type="term" value="F:protein kinase regulator activity"/>
    <property type="evidence" value="ECO:0007669"/>
    <property type="project" value="InterPro"/>
</dbReference>
<dbReference type="FunFam" id="1.10.1820.10:FF:000003">
    <property type="entry name" value="Casein kinase II subunit beta"/>
    <property type="match status" value="1"/>
</dbReference>
<comment type="subcellular location">
    <subcellularLocation>
        <location evidence="1">Membrane</location>
    </subcellularLocation>
</comment>
<dbReference type="RefSeq" id="XP_006691523.1">
    <property type="nucleotide sequence ID" value="XM_006691460.1"/>
</dbReference>
<dbReference type="GO" id="GO:0034066">
    <property type="term" value="C:Ric1-Rgp1 guanyl-nucleotide exchange factor complex"/>
    <property type="evidence" value="ECO:0007669"/>
    <property type="project" value="InterPro"/>
</dbReference>
<dbReference type="InterPro" id="IPR015943">
    <property type="entry name" value="WD40/YVTN_repeat-like_dom_sf"/>
</dbReference>
<dbReference type="Proteomes" id="UP000008066">
    <property type="component" value="Unassembled WGS sequence"/>
</dbReference>
<dbReference type="Gene3D" id="2.130.10.10">
    <property type="entry name" value="YVTN repeat-like/Quinoprotein amine dehydrogenase"/>
    <property type="match status" value="1"/>
</dbReference>
<accession>G0S0H1</accession>
<dbReference type="GO" id="GO:0000139">
    <property type="term" value="C:Golgi membrane"/>
    <property type="evidence" value="ECO:0007669"/>
    <property type="project" value="TreeGrafter"/>
</dbReference>
<feature type="domain" description="GST N-terminal" evidence="9">
    <location>
        <begin position="1358"/>
        <end position="1438"/>
    </location>
</feature>
<dbReference type="eggNOG" id="KOG2006">
    <property type="taxonomic scope" value="Eukaryota"/>
</dbReference>
<dbReference type="InterPro" id="IPR009771">
    <property type="entry name" value="RIC1_C"/>
</dbReference>
<dbReference type="Gene3D" id="2.20.25.20">
    <property type="match status" value="1"/>
</dbReference>
<dbReference type="SFLD" id="SFLDS00019">
    <property type="entry name" value="Glutathione_Transferase_(cytos"/>
    <property type="match status" value="1"/>
</dbReference>
<dbReference type="PANTHER" id="PTHR22746">
    <property type="entry name" value="RAB6A-GEF COMPLEX PARTNER PROTEIN 1"/>
    <property type="match status" value="1"/>
</dbReference>
<comment type="function">
    <text evidence="6">Regulatory subunit of casein kinase II/CK2. As part of the kinase complex regulates the basal catalytic activity of the alpha subunit a constitutively active serine/threonine-protein kinase that phosphorylates a large number of substrates containing acidic residues C-terminal to the phosphorylated serine or threonine.</text>
</comment>
<keyword evidence="4" id="KW-0597">Phosphoprotein</keyword>
<feature type="compositionally biased region" description="Acidic residues" evidence="8">
    <location>
        <begin position="1786"/>
        <end position="1804"/>
    </location>
</feature>
<dbReference type="PANTHER" id="PTHR22746:SF10">
    <property type="entry name" value="GUANINE NUCLEOTIDE EXCHANGE FACTOR SUBUNIT RIC1"/>
    <property type="match status" value="1"/>
</dbReference>
<feature type="compositionally biased region" description="Basic and acidic residues" evidence="8">
    <location>
        <begin position="1279"/>
        <end position="1312"/>
    </location>
</feature>
<dbReference type="GO" id="GO:0005956">
    <property type="term" value="C:protein kinase CK2 complex"/>
    <property type="evidence" value="ECO:0007669"/>
    <property type="project" value="InterPro"/>
</dbReference>
<feature type="region of interest" description="Disordered" evidence="8">
    <location>
        <begin position="1498"/>
        <end position="1523"/>
    </location>
</feature>
<feature type="region of interest" description="Disordered" evidence="8">
    <location>
        <begin position="1045"/>
        <end position="1086"/>
    </location>
</feature>
<dbReference type="Pfam" id="PF13417">
    <property type="entry name" value="GST_N_3"/>
    <property type="match status" value="1"/>
</dbReference>
<feature type="region of interest" description="Disordered" evidence="8">
    <location>
        <begin position="23"/>
        <end position="91"/>
    </location>
</feature>
<dbReference type="InterPro" id="IPR016149">
    <property type="entry name" value="Casein_kin_II_reg-sub_N"/>
</dbReference>